<keyword evidence="2" id="KW-1185">Reference proteome</keyword>
<dbReference type="EMBL" id="SIRE01000047">
    <property type="protein sequence ID" value="TBL68322.1"/>
    <property type="molecule type" value="Genomic_DNA"/>
</dbReference>
<dbReference type="OrthoDB" id="2059845at2"/>
<accession>A0A4V2J2Z8</accession>
<dbReference type="InterPro" id="IPR007710">
    <property type="entry name" value="Nucleoside_deoxyribTrfase"/>
</dbReference>
<dbReference type="AlphaFoldDB" id="A0A4V2J2Z8"/>
<comment type="caution">
    <text evidence="1">The sequence shown here is derived from an EMBL/GenBank/DDBJ whole genome shotgun (WGS) entry which is preliminary data.</text>
</comment>
<dbReference type="Pfam" id="PF05014">
    <property type="entry name" value="Nuc_deoxyrib_tr"/>
    <property type="match status" value="1"/>
</dbReference>
<sequence length="136" mass="15355">MKFYIASSLKNMRNVRQVAESLKACGFQHTYDWTTHSKVDSIGKLREIGQEEVSGVMNADVVIIMFPAGKGCHVELGIALGAGKKIYLHSTTNELNELENTCTFYHVDAVEQRMGSIDDLINSVCLEYLYKYNERI</sequence>
<gene>
    <name evidence="1" type="ORF">EYB31_38390</name>
</gene>
<dbReference type="SUPFAM" id="SSF52309">
    <property type="entry name" value="N-(deoxy)ribosyltransferase-like"/>
    <property type="match status" value="1"/>
</dbReference>
<proteinExistence type="predicted"/>
<protein>
    <submittedName>
        <fullName evidence="1">Group-specific protein</fullName>
    </submittedName>
</protein>
<dbReference type="RefSeq" id="WP_131018905.1">
    <property type="nucleotide sequence ID" value="NZ_SIRE01000047.1"/>
</dbReference>
<name>A0A4V2J2Z8_9BACL</name>
<organism evidence="1 2">
    <name type="scientific">Paenibacillus thalictri</name>
    <dbReference type="NCBI Taxonomy" id="2527873"/>
    <lineage>
        <taxon>Bacteria</taxon>
        <taxon>Bacillati</taxon>
        <taxon>Bacillota</taxon>
        <taxon>Bacilli</taxon>
        <taxon>Bacillales</taxon>
        <taxon>Paenibacillaceae</taxon>
        <taxon>Paenibacillus</taxon>
    </lineage>
</organism>
<reference evidence="1 2" key="1">
    <citation type="submission" date="2019-02" db="EMBL/GenBank/DDBJ databases">
        <title>Paenibacillus sp. nov., isolated from surface-sterilized tissue of Thalictrum simplex L.</title>
        <authorList>
            <person name="Tuo L."/>
        </authorList>
    </citation>
    <scope>NUCLEOTIDE SEQUENCE [LARGE SCALE GENOMIC DNA]</scope>
    <source>
        <strain evidence="1 2">N2SHLJ1</strain>
    </source>
</reference>
<evidence type="ECO:0000313" key="2">
    <source>
        <dbReference type="Proteomes" id="UP000293142"/>
    </source>
</evidence>
<dbReference type="Proteomes" id="UP000293142">
    <property type="component" value="Unassembled WGS sequence"/>
</dbReference>
<dbReference type="Gene3D" id="3.40.50.450">
    <property type="match status" value="1"/>
</dbReference>
<evidence type="ECO:0000313" key="1">
    <source>
        <dbReference type="EMBL" id="TBL68322.1"/>
    </source>
</evidence>